<dbReference type="EMBL" id="JAGQKX010000024">
    <property type="protein sequence ID" value="MCA9390038.1"/>
    <property type="molecule type" value="Genomic_DNA"/>
</dbReference>
<organism evidence="2 3">
    <name type="scientific">candidate division WWE3 bacterium</name>
    <dbReference type="NCBI Taxonomy" id="2053526"/>
    <lineage>
        <taxon>Bacteria</taxon>
        <taxon>Katanobacteria</taxon>
    </lineage>
</organism>
<dbReference type="Pfam" id="PF04296">
    <property type="entry name" value="YlxR"/>
    <property type="match status" value="1"/>
</dbReference>
<protein>
    <submittedName>
        <fullName evidence="2">YlxR family protein</fullName>
    </submittedName>
</protein>
<dbReference type="InterPro" id="IPR007393">
    <property type="entry name" value="YlxR_dom"/>
</dbReference>
<evidence type="ECO:0000259" key="1">
    <source>
        <dbReference type="PROSITE" id="PS50157"/>
    </source>
</evidence>
<reference evidence="2" key="1">
    <citation type="submission" date="2020-04" db="EMBL/GenBank/DDBJ databases">
        <authorList>
            <person name="Zhang T."/>
        </authorList>
    </citation>
    <scope>NUCLEOTIDE SEQUENCE</scope>
    <source>
        <strain evidence="2">HKST-UBA01</strain>
    </source>
</reference>
<name>A0A955LGK5_UNCKA</name>
<dbReference type="InterPro" id="IPR013087">
    <property type="entry name" value="Znf_C2H2_type"/>
</dbReference>
<evidence type="ECO:0000313" key="2">
    <source>
        <dbReference type="EMBL" id="MCA9390038.1"/>
    </source>
</evidence>
<proteinExistence type="predicted"/>
<dbReference type="PROSITE" id="PS50157">
    <property type="entry name" value="ZINC_FINGER_C2H2_2"/>
    <property type="match status" value="1"/>
</dbReference>
<reference evidence="2" key="2">
    <citation type="journal article" date="2021" name="Microbiome">
        <title>Successional dynamics and alternative stable states in a saline activated sludge microbial community over 9 years.</title>
        <authorList>
            <person name="Wang Y."/>
            <person name="Ye J."/>
            <person name="Ju F."/>
            <person name="Liu L."/>
            <person name="Boyd J.A."/>
            <person name="Deng Y."/>
            <person name="Parks D.H."/>
            <person name="Jiang X."/>
            <person name="Yin X."/>
            <person name="Woodcroft B.J."/>
            <person name="Tyson G.W."/>
            <person name="Hugenholtz P."/>
            <person name="Polz M.F."/>
            <person name="Zhang T."/>
        </authorList>
    </citation>
    <scope>NUCLEOTIDE SEQUENCE</scope>
    <source>
        <strain evidence="2">HKST-UBA01</strain>
    </source>
</reference>
<dbReference type="Gene3D" id="3.30.1230.10">
    <property type="entry name" value="YlxR-like"/>
    <property type="match status" value="1"/>
</dbReference>
<accession>A0A955LGK5</accession>
<evidence type="ECO:0000313" key="3">
    <source>
        <dbReference type="Proteomes" id="UP000701698"/>
    </source>
</evidence>
<sequence length="80" mass="9038">MRNRSLRTCIACAAVGIQNNMIRLAQDSDGTVRVNAPRQTGGRGAYVCSEECLQKAQQNNQLKRSLRIHQKQKELTLKRL</sequence>
<comment type="caution">
    <text evidence="2">The sequence shown here is derived from an EMBL/GenBank/DDBJ whole genome shotgun (WGS) entry which is preliminary data.</text>
</comment>
<feature type="domain" description="C2H2-type" evidence="1">
    <location>
        <begin position="46"/>
        <end position="74"/>
    </location>
</feature>
<dbReference type="InterPro" id="IPR035931">
    <property type="entry name" value="YlxR-like_sf"/>
</dbReference>
<dbReference type="PANTHER" id="PTHR34215">
    <property type="entry name" value="BLL0784 PROTEIN"/>
    <property type="match status" value="1"/>
</dbReference>
<dbReference type="AlphaFoldDB" id="A0A955LGK5"/>
<gene>
    <name evidence="2" type="ORF">KC571_01430</name>
</gene>
<dbReference type="PANTHER" id="PTHR34215:SF1">
    <property type="entry name" value="YLXR DOMAIN-CONTAINING PROTEIN"/>
    <property type="match status" value="1"/>
</dbReference>
<dbReference type="InterPro" id="IPR037465">
    <property type="entry name" value="YlxR"/>
</dbReference>
<dbReference type="Proteomes" id="UP000701698">
    <property type="component" value="Unassembled WGS sequence"/>
</dbReference>
<dbReference type="SUPFAM" id="SSF64376">
    <property type="entry name" value="YlxR-like"/>
    <property type="match status" value="1"/>
</dbReference>